<reference evidence="2 3" key="1">
    <citation type="submission" date="2019-07" db="EMBL/GenBank/DDBJ databases">
        <title>Whole genome shotgun sequence of Aneurinibacillus danicus NBRC 102444.</title>
        <authorList>
            <person name="Hosoyama A."/>
            <person name="Uohara A."/>
            <person name="Ohji S."/>
            <person name="Ichikawa N."/>
        </authorList>
    </citation>
    <scope>NUCLEOTIDE SEQUENCE [LARGE SCALE GENOMIC DNA]</scope>
    <source>
        <strain evidence="2 3">NBRC 102444</strain>
    </source>
</reference>
<dbReference type="Pfam" id="PF14014">
    <property type="entry name" value="DUF4230"/>
    <property type="match status" value="1"/>
</dbReference>
<evidence type="ECO:0000313" key="2">
    <source>
        <dbReference type="EMBL" id="GEN33399.1"/>
    </source>
</evidence>
<keyword evidence="3" id="KW-1185">Reference proteome</keyword>
<dbReference type="AlphaFoldDB" id="A0A511V3H7"/>
<organism evidence="2 3">
    <name type="scientific">Aneurinibacillus danicus</name>
    <dbReference type="NCBI Taxonomy" id="267746"/>
    <lineage>
        <taxon>Bacteria</taxon>
        <taxon>Bacillati</taxon>
        <taxon>Bacillota</taxon>
        <taxon>Bacilli</taxon>
        <taxon>Bacillales</taxon>
        <taxon>Paenibacillaceae</taxon>
        <taxon>Aneurinibacillus group</taxon>
        <taxon>Aneurinibacillus</taxon>
    </lineage>
</organism>
<keyword evidence="1" id="KW-0472">Membrane</keyword>
<evidence type="ECO:0008006" key="4">
    <source>
        <dbReference type="Google" id="ProtNLM"/>
    </source>
</evidence>
<evidence type="ECO:0000313" key="3">
    <source>
        <dbReference type="Proteomes" id="UP000321157"/>
    </source>
</evidence>
<dbReference type="RefSeq" id="WP_146808689.1">
    <property type="nucleotide sequence ID" value="NZ_BJXX01000043.1"/>
</dbReference>
<evidence type="ECO:0000256" key="1">
    <source>
        <dbReference type="SAM" id="Phobius"/>
    </source>
</evidence>
<keyword evidence="1" id="KW-1133">Transmembrane helix</keyword>
<accession>A0A511V3H7</accession>
<comment type="caution">
    <text evidence="2">The sequence shown here is derived from an EMBL/GenBank/DDBJ whole genome shotgun (WGS) entry which is preliminary data.</text>
</comment>
<dbReference type="InterPro" id="IPR025324">
    <property type="entry name" value="DUF4230"/>
</dbReference>
<proteinExistence type="predicted"/>
<protein>
    <recommendedName>
        <fullName evidence="4">DUF4230 domain-containing protein</fullName>
    </recommendedName>
</protein>
<feature type="transmembrane region" description="Helical" evidence="1">
    <location>
        <begin position="57"/>
        <end position="75"/>
    </location>
</feature>
<dbReference type="OrthoDB" id="152992at2"/>
<dbReference type="Proteomes" id="UP000321157">
    <property type="component" value="Unassembled WGS sequence"/>
</dbReference>
<sequence>MNNRDDMLRSRRDAGRGQRGATIYRLPYAEMEQGPKKKRKLRSWFPRSRWVKKTRNLAGAVIVGIAVLGTGVWAGNKWFGSPDVTGQTVVQEIRDLSYLTTAEAVVMTTLEGEDAYRFYNVELPGTKRFFHIDVPAKILIGIDLKKVTPSDIAIDQQNKQMTITLPRADFLQEPNIDIDKVKVFSEEEIFRKKMTPDEQQEFLVEAREKLRQEAKENGILQTAEERAVRVMQQIYKPVGYHVNVAFK</sequence>
<dbReference type="EMBL" id="BJXX01000043">
    <property type="protein sequence ID" value="GEN33399.1"/>
    <property type="molecule type" value="Genomic_DNA"/>
</dbReference>
<keyword evidence="1" id="KW-0812">Transmembrane</keyword>
<name>A0A511V3H7_9BACL</name>
<gene>
    <name evidence="2" type="ORF">ADA01nite_08590</name>
</gene>